<evidence type="ECO:0000313" key="3">
    <source>
        <dbReference type="Proteomes" id="UP000182484"/>
    </source>
</evidence>
<evidence type="ECO:0000313" key="2">
    <source>
        <dbReference type="EMBL" id="SUA23903.1"/>
    </source>
</evidence>
<reference evidence="2" key="2">
    <citation type="submission" date="2018-06" db="EMBL/GenBank/DDBJ databases">
        <authorList>
            <consortium name="Pathogen Informatics"/>
            <person name="Doyle S."/>
        </authorList>
    </citation>
    <scope>NUCLEOTIDE SEQUENCE [LARGE SCALE GENOMIC DNA]</scope>
    <source>
        <strain evidence="2">NCTC11421</strain>
    </source>
</reference>
<proteinExistence type="predicted"/>
<dbReference type="EMBL" id="UGRI01000001">
    <property type="protein sequence ID" value="SUA23903.1"/>
    <property type="molecule type" value="Genomic_DNA"/>
</dbReference>
<organism evidence="2">
    <name type="scientific">Neisseria gonorrhoeae</name>
    <dbReference type="NCBI Taxonomy" id="485"/>
    <lineage>
        <taxon>Bacteria</taxon>
        <taxon>Pseudomonadati</taxon>
        <taxon>Pseudomonadota</taxon>
        <taxon>Betaproteobacteria</taxon>
        <taxon>Neisseriales</taxon>
        <taxon>Neisseriaceae</taxon>
        <taxon>Neisseria</taxon>
    </lineage>
</organism>
<dbReference type="EMBL" id="FMTB01000001">
    <property type="protein sequence ID" value="SCW07232.1"/>
    <property type="molecule type" value="Genomic_DNA"/>
</dbReference>
<name>A0A378VY79_NEIGO</name>
<accession>A0A378VY79</accession>
<protein>
    <submittedName>
        <fullName evidence="2">Uncharacterized protein</fullName>
    </submittedName>
</protein>
<dbReference type="AlphaFoldDB" id="A0A378VY79"/>
<evidence type="ECO:0000313" key="1">
    <source>
        <dbReference type="EMBL" id="SCW07232.1"/>
    </source>
</evidence>
<sequence length="49" mass="5837">MMMKEREFEIENHLYKGRSIDGKTHYGENVLLIILLEQALLRQADYIVN</sequence>
<dbReference type="Proteomes" id="UP000182484">
    <property type="component" value="Unassembled WGS sequence"/>
</dbReference>
<reference evidence="1 3" key="1">
    <citation type="submission" date="2016-09" db="EMBL/GenBank/DDBJ databases">
        <authorList>
            <person name="Kumanski S."/>
            <person name="Beatrice B."/>
        </authorList>
    </citation>
    <scope>NUCLEOTIDE SEQUENCE [LARGE SCALE GENOMIC DNA]</scope>
    <source>
        <strain evidence="1">Mankind</strain>
    </source>
</reference>
<gene>
    <name evidence="1" type="ORF">ESCNG_10085</name>
    <name evidence="2" type="ORF">NCTC11421_01893</name>
</gene>